<feature type="region of interest" description="Disordered" evidence="5">
    <location>
        <begin position="202"/>
        <end position="350"/>
    </location>
</feature>
<dbReference type="EMBL" id="LN679199">
    <property type="protein sequence ID" value="CEL52739.1"/>
    <property type="molecule type" value="Genomic_DNA"/>
</dbReference>
<dbReference type="PROSITE" id="PS51421">
    <property type="entry name" value="RAS"/>
    <property type="match status" value="1"/>
</dbReference>
<dbReference type="GO" id="GO:0032889">
    <property type="term" value="P:regulation of vacuole fusion, non-autophagic"/>
    <property type="evidence" value="ECO:0007669"/>
    <property type="project" value="TreeGrafter"/>
</dbReference>
<accession>A0A0B7F759</accession>
<keyword evidence="4" id="KW-0449">Lipoprotein</keyword>
<dbReference type="GO" id="GO:0000329">
    <property type="term" value="C:fungal-type vacuole membrane"/>
    <property type="evidence" value="ECO:0007669"/>
    <property type="project" value="TreeGrafter"/>
</dbReference>
<dbReference type="SMART" id="SM00174">
    <property type="entry name" value="RHO"/>
    <property type="match status" value="1"/>
</dbReference>
<dbReference type="GO" id="GO:0003924">
    <property type="term" value="F:GTPase activity"/>
    <property type="evidence" value="ECO:0007669"/>
    <property type="project" value="InterPro"/>
</dbReference>
<evidence type="ECO:0000313" key="6">
    <source>
        <dbReference type="EMBL" id="CEL52739.1"/>
    </source>
</evidence>
<dbReference type="FunFam" id="3.40.50.300:FF:001447">
    <property type="entry name" value="Ras-related protein Rab-1B"/>
    <property type="match status" value="1"/>
</dbReference>
<dbReference type="Gene3D" id="3.40.50.300">
    <property type="entry name" value="P-loop containing nucleotide triphosphate hydrolases"/>
    <property type="match status" value="1"/>
</dbReference>
<evidence type="ECO:0000313" key="7">
    <source>
        <dbReference type="Proteomes" id="UP000059188"/>
    </source>
</evidence>
<evidence type="ECO:0000256" key="1">
    <source>
        <dbReference type="ARBA" id="ARBA00006270"/>
    </source>
</evidence>
<dbReference type="GO" id="GO:0005525">
    <property type="term" value="F:GTP binding"/>
    <property type="evidence" value="ECO:0007669"/>
    <property type="project" value="UniProtKB-KW"/>
</dbReference>
<feature type="compositionally biased region" description="Basic and acidic residues" evidence="5">
    <location>
        <begin position="140"/>
        <end position="155"/>
    </location>
</feature>
<dbReference type="Pfam" id="PF00071">
    <property type="entry name" value="Ras"/>
    <property type="match status" value="1"/>
</dbReference>
<proteinExistence type="inferred from homology"/>
<comment type="similarity">
    <text evidence="1">Belongs to the small GTPase superfamily. Rab family.</text>
</comment>
<dbReference type="InterPro" id="IPR005225">
    <property type="entry name" value="Small_GTP-bd"/>
</dbReference>
<dbReference type="InterPro" id="IPR027417">
    <property type="entry name" value="P-loop_NTPase"/>
</dbReference>
<dbReference type="Proteomes" id="UP000059188">
    <property type="component" value="Unassembled WGS sequence"/>
</dbReference>
<evidence type="ECO:0000256" key="3">
    <source>
        <dbReference type="ARBA" id="ARBA00023134"/>
    </source>
</evidence>
<reference evidence="6 7" key="1">
    <citation type="submission" date="2014-11" db="EMBL/GenBank/DDBJ databases">
        <authorList>
            <person name="Wibberg Daniel"/>
        </authorList>
    </citation>
    <scope>NUCLEOTIDE SEQUENCE [LARGE SCALE GENOMIC DNA]</scope>
    <source>
        <strain evidence="6">Rhizoctonia solani AG1-IB 7/3/14</strain>
    </source>
</reference>
<dbReference type="NCBIfam" id="TIGR00231">
    <property type="entry name" value="small_GTP"/>
    <property type="match status" value="1"/>
</dbReference>
<feature type="compositionally biased region" description="Polar residues" evidence="5">
    <location>
        <begin position="272"/>
        <end position="319"/>
    </location>
</feature>
<dbReference type="PANTHER" id="PTHR47981:SF20">
    <property type="entry name" value="RAS-RELATED PROTEIN RAB-7A"/>
    <property type="match status" value="1"/>
</dbReference>
<evidence type="ECO:0000256" key="4">
    <source>
        <dbReference type="ARBA" id="ARBA00023289"/>
    </source>
</evidence>
<feature type="region of interest" description="Disordered" evidence="5">
    <location>
        <begin position="140"/>
        <end position="166"/>
    </location>
</feature>
<dbReference type="STRING" id="1108050.A0A0B7F759"/>
<dbReference type="AlphaFoldDB" id="A0A0B7F759"/>
<name>A0A0B7F759_THACB</name>
<dbReference type="PROSITE" id="PS51419">
    <property type="entry name" value="RAB"/>
    <property type="match status" value="1"/>
</dbReference>
<keyword evidence="7" id="KW-1185">Reference proteome</keyword>
<organism evidence="6 7">
    <name type="scientific">Thanatephorus cucumeris (strain AG1-IB / isolate 7/3/14)</name>
    <name type="common">Lettuce bottom rot fungus</name>
    <name type="synonym">Rhizoctonia solani</name>
    <dbReference type="NCBI Taxonomy" id="1108050"/>
    <lineage>
        <taxon>Eukaryota</taxon>
        <taxon>Fungi</taxon>
        <taxon>Dikarya</taxon>
        <taxon>Basidiomycota</taxon>
        <taxon>Agaricomycotina</taxon>
        <taxon>Agaricomycetes</taxon>
        <taxon>Cantharellales</taxon>
        <taxon>Ceratobasidiaceae</taxon>
        <taxon>Rhizoctonia</taxon>
        <taxon>Rhizoctonia solani AG-1</taxon>
    </lineage>
</organism>
<dbReference type="SMART" id="SM00173">
    <property type="entry name" value="RAS"/>
    <property type="match status" value="1"/>
</dbReference>
<evidence type="ECO:0000256" key="5">
    <source>
        <dbReference type="SAM" id="MobiDB-lite"/>
    </source>
</evidence>
<keyword evidence="3" id="KW-0342">GTP-binding</keyword>
<dbReference type="InterPro" id="IPR001806">
    <property type="entry name" value="Small_GTPase"/>
</dbReference>
<sequence>MSASGTPRTIKLVIIGDSSVGKTSFRNQYITGRFSTAYRATIGADFITKQLPHHSKPEQGVTLQIWDTAGQERFSSLSSAFFRGADAAIFMFDATRPDSVSNLRRWWNEFAARCPIPEGSEANFCAVFVGNKLDLLPEHERYTNRPSGAEDRVYSRAEPNGGDPPITDKLVYRFLQDLIPTMPDSTPTPMSSRQHTIDLHDLNGKAPLLPPEDGTPRPTAIPGEPHLEPVETENEPESPPRSPSRSKSIGIPSVASRSPWLRHRSRGLSREGNGTATTNQTIFHTPVTSLFRTTSPTRPNQSTSPANSQLQRGGSSVMSMETARSHFSSSTSMQPSPSRSISHSSSAVSEATIKQIQNPESLPEDRVVESFQLPDAGNGQLETGPKLFWSSARTGEGVASIFEYVARRVVQRWEWEESRLGFDEGIEDDGGPTAQRLREDWGKGKRSWRTACC</sequence>
<dbReference type="SMART" id="SM00176">
    <property type="entry name" value="RAN"/>
    <property type="match status" value="1"/>
</dbReference>
<gene>
    <name evidence="6" type="ORF">RSOLAG1IB_11082</name>
</gene>
<evidence type="ECO:0000256" key="2">
    <source>
        <dbReference type="ARBA" id="ARBA00022741"/>
    </source>
</evidence>
<feature type="compositionally biased region" description="Low complexity" evidence="5">
    <location>
        <begin position="325"/>
        <end position="349"/>
    </location>
</feature>
<feature type="compositionally biased region" description="Low complexity" evidence="5">
    <location>
        <begin position="243"/>
        <end position="253"/>
    </location>
</feature>
<dbReference type="GO" id="GO:0005770">
    <property type="term" value="C:late endosome"/>
    <property type="evidence" value="ECO:0007669"/>
    <property type="project" value="TreeGrafter"/>
</dbReference>
<dbReference type="SMART" id="SM00175">
    <property type="entry name" value="RAB"/>
    <property type="match status" value="1"/>
</dbReference>
<dbReference type="PANTHER" id="PTHR47981">
    <property type="entry name" value="RAB FAMILY"/>
    <property type="match status" value="1"/>
</dbReference>
<protein>
    <submittedName>
        <fullName evidence="6">Ras-related protein Rab-7a</fullName>
    </submittedName>
</protein>
<dbReference type="SUPFAM" id="SSF52540">
    <property type="entry name" value="P-loop containing nucleoside triphosphate hydrolases"/>
    <property type="match status" value="1"/>
</dbReference>
<keyword evidence="4" id="KW-0636">Prenylation</keyword>
<dbReference type="PRINTS" id="PR00449">
    <property type="entry name" value="RASTRNSFRMNG"/>
</dbReference>
<dbReference type="OrthoDB" id="9989112at2759"/>
<keyword evidence="2" id="KW-0547">Nucleotide-binding</keyword>